<feature type="region of interest" description="Disordered" evidence="1">
    <location>
        <begin position="1"/>
        <end position="47"/>
    </location>
</feature>
<accession>A0A9P6G9A2</accession>
<reference evidence="2" key="1">
    <citation type="journal article" date="2020" name="Mol. Plant Microbe Interact.">
        <title>Genome Sequence of the Biocontrol Agent Coniothyrium minitans strain Conio (IMI 134523).</title>
        <authorList>
            <person name="Patel D."/>
            <person name="Shittu T.A."/>
            <person name="Baroncelli R."/>
            <person name="Muthumeenakshi S."/>
            <person name="Osborne T.H."/>
            <person name="Janganan T.K."/>
            <person name="Sreenivasaprasad S."/>
        </authorList>
    </citation>
    <scope>NUCLEOTIDE SEQUENCE</scope>
    <source>
        <strain evidence="2">Conio</strain>
    </source>
</reference>
<keyword evidence="3" id="KW-1185">Reference proteome</keyword>
<dbReference type="AlphaFoldDB" id="A0A9P6G9A2"/>
<gene>
    <name evidence="2" type="ORF">PMIN01_10939</name>
</gene>
<name>A0A9P6G9A2_9PLEO</name>
<proteinExistence type="predicted"/>
<evidence type="ECO:0000313" key="3">
    <source>
        <dbReference type="Proteomes" id="UP000756921"/>
    </source>
</evidence>
<dbReference type="OrthoDB" id="10532594at2759"/>
<evidence type="ECO:0000256" key="1">
    <source>
        <dbReference type="SAM" id="MobiDB-lite"/>
    </source>
</evidence>
<sequence length="279" mass="31841">MWSGTSNAIRDHQDTDKQNNRAARADTSAHIDESATQLSTTRMDEQNDNGRQCCVGDGKCSRDRCRDWCVKGQDNCEKPCKCAGDHNPTPCGDCGSDYTCPLHRSLRGDRRWSDNMWRLFPGPRLERYVLKDVDSGDRASPPPRVRSSPPQDADYHQSYRDHIHDYPPWSCQSSRPPVQAMESLQARRKNSMDKLLDSLHLSKDVPSPPKSPIVVPVYRFNFSWRCRSRPGESSRWNRLPFSRSRSPAIQEVEPSNMDGNDEPTESELVFQSATIRKDC</sequence>
<feature type="compositionally biased region" description="Polar residues" evidence="1">
    <location>
        <begin position="269"/>
        <end position="279"/>
    </location>
</feature>
<evidence type="ECO:0000313" key="2">
    <source>
        <dbReference type="EMBL" id="KAF9730981.1"/>
    </source>
</evidence>
<feature type="region of interest" description="Disordered" evidence="1">
    <location>
        <begin position="229"/>
        <end position="279"/>
    </location>
</feature>
<comment type="caution">
    <text evidence="2">The sequence shown here is derived from an EMBL/GenBank/DDBJ whole genome shotgun (WGS) entry which is preliminary data.</text>
</comment>
<organism evidence="2 3">
    <name type="scientific">Paraphaeosphaeria minitans</name>
    <dbReference type="NCBI Taxonomy" id="565426"/>
    <lineage>
        <taxon>Eukaryota</taxon>
        <taxon>Fungi</taxon>
        <taxon>Dikarya</taxon>
        <taxon>Ascomycota</taxon>
        <taxon>Pezizomycotina</taxon>
        <taxon>Dothideomycetes</taxon>
        <taxon>Pleosporomycetidae</taxon>
        <taxon>Pleosporales</taxon>
        <taxon>Massarineae</taxon>
        <taxon>Didymosphaeriaceae</taxon>
        <taxon>Paraphaeosphaeria</taxon>
    </lineage>
</organism>
<feature type="compositionally biased region" description="Basic and acidic residues" evidence="1">
    <location>
        <begin position="9"/>
        <end position="33"/>
    </location>
</feature>
<feature type="region of interest" description="Disordered" evidence="1">
    <location>
        <begin position="132"/>
        <end position="155"/>
    </location>
</feature>
<protein>
    <submittedName>
        <fullName evidence="2">Uncharacterized protein</fullName>
    </submittedName>
</protein>
<dbReference type="EMBL" id="WJXW01000013">
    <property type="protein sequence ID" value="KAF9730981.1"/>
    <property type="molecule type" value="Genomic_DNA"/>
</dbReference>
<dbReference type="Proteomes" id="UP000756921">
    <property type="component" value="Unassembled WGS sequence"/>
</dbReference>